<dbReference type="Proteomes" id="UP001356428">
    <property type="component" value="Chromosome"/>
</dbReference>
<accession>A0ABZ1EPE7</accession>
<evidence type="ECO:0000313" key="1">
    <source>
        <dbReference type="EMBL" id="WSB05990.1"/>
    </source>
</evidence>
<name>A0ABZ1EPE7_9ACTN</name>
<evidence type="ECO:0000313" key="2">
    <source>
        <dbReference type="Proteomes" id="UP001356428"/>
    </source>
</evidence>
<proteinExistence type="predicted"/>
<organism evidence="1 2">
    <name type="scientific">Streptomyces cyaneofuscatus</name>
    <dbReference type="NCBI Taxonomy" id="66883"/>
    <lineage>
        <taxon>Bacteria</taxon>
        <taxon>Bacillati</taxon>
        <taxon>Actinomycetota</taxon>
        <taxon>Actinomycetes</taxon>
        <taxon>Kitasatosporales</taxon>
        <taxon>Streptomycetaceae</taxon>
        <taxon>Streptomyces</taxon>
    </lineage>
</organism>
<gene>
    <name evidence="1" type="ORF">OG849_01395</name>
</gene>
<dbReference type="RefSeq" id="WP_326707361.1">
    <property type="nucleotide sequence ID" value="NZ_CP109083.1"/>
</dbReference>
<sequence>MMIPPLTSTSQRRVMIERAHETELRTREQLARRVCDSLETAGFTVHQEGHSQEDPRGVLLSVDPSKGLEGGVFVLWSVAHDFASAAIESAQKEGNKAHTLQHYGFVSSRMHATLISVLKSAGFRVVDVDNDDMDPFLIRVVS</sequence>
<protein>
    <submittedName>
        <fullName evidence="1">Uncharacterized protein</fullName>
    </submittedName>
</protein>
<reference evidence="1 2" key="1">
    <citation type="submission" date="2022-10" db="EMBL/GenBank/DDBJ databases">
        <title>The complete genomes of actinobacterial strains from the NBC collection.</title>
        <authorList>
            <person name="Joergensen T.S."/>
            <person name="Alvarez Arevalo M."/>
            <person name="Sterndorff E.B."/>
            <person name="Faurdal D."/>
            <person name="Vuksanovic O."/>
            <person name="Mourched A.-S."/>
            <person name="Charusanti P."/>
            <person name="Shaw S."/>
            <person name="Blin K."/>
            <person name="Weber T."/>
        </authorList>
    </citation>
    <scope>NUCLEOTIDE SEQUENCE [LARGE SCALE GENOMIC DNA]</scope>
    <source>
        <strain evidence="1 2">NBC 01792</strain>
    </source>
</reference>
<dbReference type="EMBL" id="CP109083">
    <property type="protein sequence ID" value="WSB05990.1"/>
    <property type="molecule type" value="Genomic_DNA"/>
</dbReference>
<keyword evidence="2" id="KW-1185">Reference proteome</keyword>